<proteinExistence type="inferred from homology"/>
<dbReference type="OrthoDB" id="9771544at2"/>
<dbReference type="AlphaFoldDB" id="A0A174ZMR8"/>
<evidence type="ECO:0000256" key="3">
    <source>
        <dbReference type="ARBA" id="ARBA00022475"/>
    </source>
</evidence>
<feature type="transmembrane region" description="Helical" evidence="7">
    <location>
        <begin position="271"/>
        <end position="292"/>
    </location>
</feature>
<comment type="similarity">
    <text evidence="7">Belongs to the binding-protein-dependent transport system permease family.</text>
</comment>
<evidence type="ECO:0000256" key="1">
    <source>
        <dbReference type="ARBA" id="ARBA00004651"/>
    </source>
</evidence>
<feature type="transmembrane region" description="Helical" evidence="7">
    <location>
        <begin position="187"/>
        <end position="211"/>
    </location>
</feature>
<accession>A0A174ZMR8</accession>
<reference evidence="10 11" key="1">
    <citation type="submission" date="2015-09" db="EMBL/GenBank/DDBJ databases">
        <authorList>
            <consortium name="Pathogen Informatics"/>
        </authorList>
    </citation>
    <scope>NUCLEOTIDE SEQUENCE [LARGE SCALE GENOMIC DNA]</scope>
    <source>
        <strain evidence="10 11">2789STDY5834928</strain>
    </source>
</reference>
<keyword evidence="4 7" id="KW-0812">Transmembrane</keyword>
<keyword evidence="5 7" id="KW-1133">Transmembrane helix</keyword>
<gene>
    <name evidence="10" type="primary">ycjP_2</name>
    <name evidence="10" type="ORF">ERS852540_01249</name>
</gene>
<sequence length="421" mass="47978">MSEKDLEQFNADVQENEAATAAPVDNASPEAIGEAIKEINGEADASAAPEKADDELQVGVIKPIATGKPESKRALKKAEKKKAKELKNIYHVSNWQIIKNYRNYNQQERKHYKYIFRRRITEKVWPVFRFLILFGLGFVILYPILYMLSTAIRPQTEMSDPSVMWIPKEVIFSNFVDVWIAMNFPKVLLQTVLVNVVCSMIQVVTCGVTGYGFARFKFKGKGLMFGIVILQIIVPVQVILIPLYMQFRFFDIFGLIKLITGNAVNLVSTPMALYLQAFFCNGIRAGVFILLFRQFFRGLPKDLEDAAYLDGCGPFMTFIRVMVPNAKTSFLTVFIFSIVWYWNDSYVTGMFFTDPYTIAMEIDRLGTTMILYFTGEQNGMASDYLVWIEAGCLMSLLPILIMYIFLQKQFVEGIERSGLAN</sequence>
<dbReference type="PANTHER" id="PTHR43744">
    <property type="entry name" value="ABC TRANSPORTER PERMEASE PROTEIN MG189-RELATED-RELATED"/>
    <property type="match status" value="1"/>
</dbReference>
<feature type="transmembrane region" description="Helical" evidence="7">
    <location>
        <begin position="384"/>
        <end position="406"/>
    </location>
</feature>
<organism evidence="10 11">
    <name type="scientific">[Eubacterium] siraeum</name>
    <dbReference type="NCBI Taxonomy" id="39492"/>
    <lineage>
        <taxon>Bacteria</taxon>
        <taxon>Bacillati</taxon>
        <taxon>Bacillota</taxon>
        <taxon>Clostridia</taxon>
        <taxon>Eubacteriales</taxon>
        <taxon>Oscillospiraceae</taxon>
        <taxon>Oscillospiraceae incertae sedis</taxon>
    </lineage>
</organism>
<dbReference type="Pfam" id="PF00528">
    <property type="entry name" value="BPD_transp_1"/>
    <property type="match status" value="1"/>
</dbReference>
<comment type="subcellular location">
    <subcellularLocation>
        <location evidence="1 7">Cell membrane</location>
        <topology evidence="1 7">Multi-pass membrane protein</topology>
    </subcellularLocation>
</comment>
<dbReference type="SUPFAM" id="SSF161098">
    <property type="entry name" value="MetI-like"/>
    <property type="match status" value="1"/>
</dbReference>
<feature type="transmembrane region" description="Helical" evidence="7">
    <location>
        <begin position="223"/>
        <end position="245"/>
    </location>
</feature>
<keyword evidence="2 7" id="KW-0813">Transport</keyword>
<dbReference type="GO" id="GO:0055085">
    <property type="term" value="P:transmembrane transport"/>
    <property type="evidence" value="ECO:0007669"/>
    <property type="project" value="InterPro"/>
</dbReference>
<dbReference type="GO" id="GO:0005886">
    <property type="term" value="C:plasma membrane"/>
    <property type="evidence" value="ECO:0007669"/>
    <property type="project" value="UniProtKB-SubCell"/>
</dbReference>
<dbReference type="InterPro" id="IPR035906">
    <property type="entry name" value="MetI-like_sf"/>
</dbReference>
<evidence type="ECO:0000256" key="2">
    <source>
        <dbReference type="ARBA" id="ARBA00022448"/>
    </source>
</evidence>
<dbReference type="STRING" id="39492.ERS852540_01249"/>
<evidence type="ECO:0000313" key="11">
    <source>
        <dbReference type="Proteomes" id="UP000095662"/>
    </source>
</evidence>
<dbReference type="PANTHER" id="PTHR43744:SF6">
    <property type="entry name" value="ABC TRANSPORTER PERMEASE PROTEIN YESQ-RELATED"/>
    <property type="match status" value="1"/>
</dbReference>
<feature type="region of interest" description="Disordered" evidence="8">
    <location>
        <begin position="1"/>
        <end position="32"/>
    </location>
</feature>
<evidence type="ECO:0000259" key="9">
    <source>
        <dbReference type="PROSITE" id="PS50928"/>
    </source>
</evidence>
<dbReference type="InterPro" id="IPR000515">
    <property type="entry name" value="MetI-like"/>
</dbReference>
<dbReference type="Proteomes" id="UP000095662">
    <property type="component" value="Unassembled WGS sequence"/>
</dbReference>
<feature type="transmembrane region" description="Helical" evidence="7">
    <location>
        <begin position="127"/>
        <end position="148"/>
    </location>
</feature>
<dbReference type="CDD" id="cd06261">
    <property type="entry name" value="TM_PBP2"/>
    <property type="match status" value="1"/>
</dbReference>
<evidence type="ECO:0000256" key="5">
    <source>
        <dbReference type="ARBA" id="ARBA00022989"/>
    </source>
</evidence>
<evidence type="ECO:0000256" key="8">
    <source>
        <dbReference type="SAM" id="MobiDB-lite"/>
    </source>
</evidence>
<dbReference type="EMBL" id="CZBY01000008">
    <property type="protein sequence ID" value="CUQ86189.1"/>
    <property type="molecule type" value="Genomic_DNA"/>
</dbReference>
<name>A0A174ZMR8_9FIRM</name>
<feature type="transmembrane region" description="Helical" evidence="7">
    <location>
        <begin position="325"/>
        <end position="342"/>
    </location>
</feature>
<evidence type="ECO:0000256" key="6">
    <source>
        <dbReference type="ARBA" id="ARBA00023136"/>
    </source>
</evidence>
<dbReference type="Gene3D" id="1.10.3720.10">
    <property type="entry name" value="MetI-like"/>
    <property type="match status" value="1"/>
</dbReference>
<evidence type="ECO:0000256" key="7">
    <source>
        <dbReference type="RuleBase" id="RU363032"/>
    </source>
</evidence>
<evidence type="ECO:0000313" key="10">
    <source>
        <dbReference type="EMBL" id="CUQ86189.1"/>
    </source>
</evidence>
<keyword evidence="6 7" id="KW-0472">Membrane</keyword>
<evidence type="ECO:0000256" key="4">
    <source>
        <dbReference type="ARBA" id="ARBA00022692"/>
    </source>
</evidence>
<protein>
    <submittedName>
        <fullName evidence="10">Inner membrane ABC transporter permease protein ycjP</fullName>
    </submittedName>
</protein>
<keyword evidence="3" id="KW-1003">Cell membrane</keyword>
<dbReference type="PROSITE" id="PS50928">
    <property type="entry name" value="ABC_TM1"/>
    <property type="match status" value="1"/>
</dbReference>
<feature type="domain" description="ABC transmembrane type-1" evidence="9">
    <location>
        <begin position="188"/>
        <end position="405"/>
    </location>
</feature>